<dbReference type="GO" id="GO:0003955">
    <property type="term" value="F:NAD(P)H dehydrogenase (quinone) activity"/>
    <property type="evidence" value="ECO:0007669"/>
    <property type="project" value="TreeGrafter"/>
</dbReference>
<feature type="disulfide bond" description="Redox-active" evidence="5">
    <location>
        <begin position="62"/>
        <end position="67"/>
    </location>
</feature>
<dbReference type="InterPro" id="IPR016156">
    <property type="entry name" value="FAD/NAD-linked_Rdtase_dimer_sf"/>
</dbReference>
<keyword evidence="9" id="KW-0670">Pyruvate</keyword>
<feature type="binding site" evidence="4">
    <location>
        <position position="221"/>
    </location>
    <ligand>
        <name>NAD(+)</name>
        <dbReference type="ChEBI" id="CHEBI:57540"/>
    </ligand>
</feature>
<accession>A0A543I2M7</accession>
<name>A0A543I2M7_9MICO</name>
<feature type="binding site" evidence="4">
    <location>
        <position position="324"/>
    </location>
    <ligand>
        <name>FAD</name>
        <dbReference type="ChEBI" id="CHEBI:57692"/>
    </ligand>
</feature>
<evidence type="ECO:0000256" key="3">
    <source>
        <dbReference type="ARBA" id="ARBA00022827"/>
    </source>
</evidence>
<keyword evidence="2" id="KW-0285">Flavoprotein</keyword>
<evidence type="ECO:0000256" key="2">
    <source>
        <dbReference type="ARBA" id="ARBA00022630"/>
    </source>
</evidence>
<keyword evidence="3 4" id="KW-0274">FAD</keyword>
<feature type="region of interest" description="Disordered" evidence="6">
    <location>
        <begin position="1"/>
        <end position="20"/>
    </location>
</feature>
<dbReference type="Gene3D" id="3.50.50.60">
    <property type="entry name" value="FAD/NAD(P)-binding domain"/>
    <property type="match status" value="2"/>
</dbReference>
<evidence type="ECO:0000259" key="7">
    <source>
        <dbReference type="Pfam" id="PF02852"/>
    </source>
</evidence>
<feature type="binding site" evidence="4">
    <location>
        <begin position="198"/>
        <end position="205"/>
    </location>
    <ligand>
        <name>NAD(+)</name>
        <dbReference type="ChEBI" id="CHEBI:57540"/>
    </ligand>
</feature>
<dbReference type="PRINTS" id="PR00411">
    <property type="entry name" value="PNDRDTASEI"/>
</dbReference>
<dbReference type="InterPro" id="IPR036188">
    <property type="entry name" value="FAD/NAD-bd_sf"/>
</dbReference>
<dbReference type="Proteomes" id="UP000316747">
    <property type="component" value="Unassembled WGS sequence"/>
</dbReference>
<dbReference type="Pfam" id="PF07992">
    <property type="entry name" value="Pyr_redox_2"/>
    <property type="match status" value="1"/>
</dbReference>
<dbReference type="EMBL" id="VFPM01000001">
    <property type="protein sequence ID" value="TQM64817.1"/>
    <property type="molecule type" value="Genomic_DNA"/>
</dbReference>
<dbReference type="PANTHER" id="PTHR43014">
    <property type="entry name" value="MERCURIC REDUCTASE"/>
    <property type="match status" value="1"/>
</dbReference>
<comment type="similarity">
    <text evidence="1">Belongs to the class-I pyridine nucleotide-disulfide oxidoreductase family.</text>
</comment>
<feature type="compositionally biased region" description="Polar residues" evidence="6">
    <location>
        <begin position="1"/>
        <end position="15"/>
    </location>
</feature>
<organism evidence="9 10">
    <name type="scientific">Humibacillus xanthopallidus</name>
    <dbReference type="NCBI Taxonomy" id="412689"/>
    <lineage>
        <taxon>Bacteria</taxon>
        <taxon>Bacillati</taxon>
        <taxon>Actinomycetota</taxon>
        <taxon>Actinomycetes</taxon>
        <taxon>Micrococcales</taxon>
        <taxon>Intrasporangiaceae</taxon>
        <taxon>Humibacillus</taxon>
    </lineage>
</organism>
<evidence type="ECO:0000313" key="9">
    <source>
        <dbReference type="EMBL" id="TQM64817.1"/>
    </source>
</evidence>
<evidence type="ECO:0000313" key="10">
    <source>
        <dbReference type="Proteomes" id="UP000316747"/>
    </source>
</evidence>
<feature type="binding site" evidence="4">
    <location>
        <position position="71"/>
    </location>
    <ligand>
        <name>FAD</name>
        <dbReference type="ChEBI" id="CHEBI:57692"/>
    </ligand>
</feature>
<dbReference type="InterPro" id="IPR004099">
    <property type="entry name" value="Pyr_nucl-diS_OxRdtase_dimer"/>
</dbReference>
<dbReference type="RefSeq" id="WP_260439577.1">
    <property type="nucleotide sequence ID" value="NZ_VFPM01000001.1"/>
</dbReference>
<comment type="cofactor">
    <cofactor evidence="4">
        <name>FAD</name>
        <dbReference type="ChEBI" id="CHEBI:57692"/>
    </cofactor>
    <text evidence="4">Binds 1 FAD per subunit.</text>
</comment>
<feature type="binding site" evidence="4">
    <location>
        <position position="285"/>
    </location>
    <ligand>
        <name>NAD(+)</name>
        <dbReference type="ChEBI" id="CHEBI:57540"/>
    </ligand>
</feature>
<feature type="binding site" evidence="4">
    <location>
        <position position="136"/>
    </location>
    <ligand>
        <name>FAD</name>
        <dbReference type="ChEBI" id="CHEBI:57692"/>
    </ligand>
</feature>
<dbReference type="Pfam" id="PF02852">
    <property type="entry name" value="Pyr_redox_dim"/>
    <property type="match status" value="1"/>
</dbReference>
<dbReference type="PANTHER" id="PTHR43014:SF2">
    <property type="entry name" value="MERCURIC REDUCTASE"/>
    <property type="match status" value="1"/>
</dbReference>
<keyword evidence="4" id="KW-0520">NAD</keyword>
<evidence type="ECO:0000256" key="5">
    <source>
        <dbReference type="PIRSR" id="PIRSR000350-4"/>
    </source>
</evidence>
<sequence length="471" mass="48857">MSDGTANGTDSSRGTGPSGGMDRTFDVIVIGLGPGGEHVAGSLAERGLRVLALDDRLVGGECPYWGCIPSKMMIRAADALAEARRVDGLAGTVGEVTPDWSVVARRIRDEATDDWDDQVAVDRLVGKGATFVRGRGVIEGSGRVAVDGTTYTATTGIVVNTGTTAAVPPIEGLADTPYWTNHEIIEATELPASIIVLGGGAIGCELSQVMARFGVDVTVVEAADRLLALEEPEASTVLASTFESEGITVRQGVGAEKVVHDGHTFTVTLADGSVISAERLLVATGRRADLRAVGLHRVGVAEDARTVPVDDRCRVTGGVWAVGDITGKGAFTHVSMYQAGIVIRDVLGDDGPPASYAALPRVTFTDPEVGSVGLTEKQAREQLANVQVGVTPIGETTRGWIAKADGLIKLVADADRGVLVGATTMGPAGGEVLGALAVAVHAEVPLERLRSMIYAYPTLHRGIEDALGRLA</sequence>
<dbReference type="PIRSF" id="PIRSF000350">
    <property type="entry name" value="Mercury_reductase_MerA"/>
    <property type="match status" value="1"/>
</dbReference>
<dbReference type="SUPFAM" id="SSF51905">
    <property type="entry name" value="FAD/NAD(P)-binding domain"/>
    <property type="match status" value="1"/>
</dbReference>
<dbReference type="InterPro" id="IPR001100">
    <property type="entry name" value="Pyr_nuc-diS_OxRdtase"/>
</dbReference>
<feature type="domain" description="Pyridine nucleotide-disulphide oxidoreductase dimerisation" evidence="7">
    <location>
        <begin position="360"/>
        <end position="465"/>
    </location>
</feature>
<dbReference type="GO" id="GO:0050660">
    <property type="term" value="F:flavin adenine dinucleotide binding"/>
    <property type="evidence" value="ECO:0007669"/>
    <property type="project" value="TreeGrafter"/>
</dbReference>
<reference evidence="9 10" key="1">
    <citation type="submission" date="2019-06" db="EMBL/GenBank/DDBJ databases">
        <title>Genome sequencing of plant associated microbes to promote plant fitness in Sorghum bicolor and Oryza sativa.</title>
        <authorList>
            <person name="Coleman-Derr D."/>
        </authorList>
    </citation>
    <scope>NUCLEOTIDE SEQUENCE [LARGE SCALE GENOMIC DNA]</scope>
    <source>
        <strain evidence="9 10">KV-663</strain>
    </source>
</reference>
<keyword evidence="10" id="KW-1185">Reference proteome</keyword>
<protein>
    <submittedName>
        <fullName evidence="9">Pyruvate/2-oxoglutarate dehydrogenase complex dihydrolipoamide dehydrogenase (E3) component</fullName>
    </submittedName>
</protein>
<feature type="domain" description="FAD/NAD(P)-binding" evidence="8">
    <location>
        <begin position="25"/>
        <end position="339"/>
    </location>
</feature>
<evidence type="ECO:0000259" key="8">
    <source>
        <dbReference type="Pfam" id="PF07992"/>
    </source>
</evidence>
<dbReference type="PRINTS" id="PR00368">
    <property type="entry name" value="FADPNR"/>
</dbReference>
<dbReference type="AlphaFoldDB" id="A0A543I2M7"/>
<evidence type="ECO:0000256" key="6">
    <source>
        <dbReference type="SAM" id="MobiDB-lite"/>
    </source>
</evidence>
<dbReference type="Gene3D" id="3.30.390.30">
    <property type="match status" value="1"/>
</dbReference>
<dbReference type="SUPFAM" id="SSF55424">
    <property type="entry name" value="FAD/NAD-linked reductases, dimerisation (C-terminal) domain"/>
    <property type="match status" value="1"/>
</dbReference>
<proteinExistence type="inferred from homology"/>
<dbReference type="InterPro" id="IPR023753">
    <property type="entry name" value="FAD/NAD-binding_dom"/>
</dbReference>
<evidence type="ECO:0000256" key="4">
    <source>
        <dbReference type="PIRSR" id="PIRSR000350-3"/>
    </source>
</evidence>
<comment type="caution">
    <text evidence="9">The sequence shown here is derived from an EMBL/GenBank/DDBJ whole genome shotgun (WGS) entry which is preliminary data.</text>
</comment>
<evidence type="ECO:0000256" key="1">
    <source>
        <dbReference type="ARBA" id="ARBA00007532"/>
    </source>
</evidence>
<keyword evidence="4" id="KW-0547">Nucleotide-binding</keyword>
<gene>
    <name evidence="9" type="ORF">FBY41_1196</name>
</gene>